<reference evidence="3 4" key="1">
    <citation type="submission" date="2017-07" db="EMBL/GenBank/DDBJ databases">
        <title>Complete genome sequence of Actinoalloteichus hoggarensis DSM 45943, type strain of Actinoalloteichus hoggarensis.</title>
        <authorList>
            <person name="Ruckert C."/>
            <person name="Nouioui I."/>
            <person name="Willmese J."/>
            <person name="van Wezel G."/>
            <person name="Klenk H.-P."/>
            <person name="Kalinowski J."/>
            <person name="Zotchev S.B."/>
        </authorList>
    </citation>
    <scope>NUCLEOTIDE SEQUENCE [LARGE SCALE GENOMIC DNA]</scope>
    <source>
        <strain evidence="3 4">DSM 45943</strain>
    </source>
</reference>
<gene>
    <name evidence="3" type="ORF">AHOG_23950</name>
</gene>
<evidence type="ECO:0000313" key="3">
    <source>
        <dbReference type="EMBL" id="ASO22396.1"/>
    </source>
</evidence>
<dbReference type="PROSITE" id="PS51186">
    <property type="entry name" value="GNAT"/>
    <property type="match status" value="1"/>
</dbReference>
<organism evidence="3 4">
    <name type="scientific">Actinoalloteichus hoggarensis</name>
    <dbReference type="NCBI Taxonomy" id="1470176"/>
    <lineage>
        <taxon>Bacteria</taxon>
        <taxon>Bacillati</taxon>
        <taxon>Actinomycetota</taxon>
        <taxon>Actinomycetes</taxon>
        <taxon>Pseudonocardiales</taxon>
        <taxon>Pseudonocardiaceae</taxon>
        <taxon>Actinoalloteichus</taxon>
    </lineage>
</organism>
<dbReference type="CDD" id="cd04301">
    <property type="entry name" value="NAT_SF"/>
    <property type="match status" value="1"/>
</dbReference>
<dbReference type="AlphaFoldDB" id="A0A221W9W0"/>
<keyword evidence="1 3" id="KW-0808">Transferase</keyword>
<protein>
    <submittedName>
        <fullName evidence="3">TDP-fucosamine acetyltransferase</fullName>
    </submittedName>
</protein>
<accession>A0A221W9W0</accession>
<dbReference type="InterPro" id="IPR000182">
    <property type="entry name" value="GNAT_dom"/>
</dbReference>
<dbReference type="Proteomes" id="UP000204221">
    <property type="component" value="Chromosome"/>
</dbReference>
<keyword evidence="4" id="KW-1185">Reference proteome</keyword>
<dbReference type="SUPFAM" id="SSF55729">
    <property type="entry name" value="Acyl-CoA N-acyltransferases (Nat)"/>
    <property type="match status" value="1"/>
</dbReference>
<dbReference type="Pfam" id="PF00583">
    <property type="entry name" value="Acetyltransf_1"/>
    <property type="match status" value="1"/>
</dbReference>
<evidence type="ECO:0000313" key="4">
    <source>
        <dbReference type="Proteomes" id="UP000204221"/>
    </source>
</evidence>
<evidence type="ECO:0000256" key="2">
    <source>
        <dbReference type="ARBA" id="ARBA00023315"/>
    </source>
</evidence>
<dbReference type="PANTHER" id="PTHR43877">
    <property type="entry name" value="AMINOALKYLPHOSPHONATE N-ACETYLTRANSFERASE-RELATED-RELATED"/>
    <property type="match status" value="1"/>
</dbReference>
<sequence>MTSHTGLDLVLRRAVAAEYAAIGELTVAAYHADGFLVGDEGYAATLRDVAGRDREAEVYVAVDGAAEAIQPDESGAVLGAVTVCSADSSYAELACQGELEVRMLAVAPEARGRGVGGRLMGQVVSLARARGMTRIVLCSQDRMRTAHRLYERFGFTRLPARDWSIGEMRLLSFSLELGERA</sequence>
<dbReference type="RefSeq" id="WP_093943361.1">
    <property type="nucleotide sequence ID" value="NZ_CP022521.1"/>
</dbReference>
<dbReference type="InterPro" id="IPR016181">
    <property type="entry name" value="Acyl_CoA_acyltransferase"/>
</dbReference>
<keyword evidence="2" id="KW-0012">Acyltransferase</keyword>
<proteinExistence type="predicted"/>
<dbReference type="KEGG" id="ahg:AHOG_23950"/>
<name>A0A221W9W0_9PSEU</name>
<dbReference type="EMBL" id="CP022521">
    <property type="protein sequence ID" value="ASO22396.1"/>
    <property type="molecule type" value="Genomic_DNA"/>
</dbReference>
<dbReference type="OrthoDB" id="273614at2"/>
<dbReference type="InterPro" id="IPR050832">
    <property type="entry name" value="Bact_Acetyltransf"/>
</dbReference>
<evidence type="ECO:0000256" key="1">
    <source>
        <dbReference type="ARBA" id="ARBA00022679"/>
    </source>
</evidence>
<dbReference type="Gene3D" id="3.40.630.30">
    <property type="match status" value="1"/>
</dbReference>
<dbReference type="GO" id="GO:0016747">
    <property type="term" value="F:acyltransferase activity, transferring groups other than amino-acyl groups"/>
    <property type="evidence" value="ECO:0007669"/>
    <property type="project" value="InterPro"/>
</dbReference>
<dbReference type="PANTHER" id="PTHR43877:SF2">
    <property type="entry name" value="AMINOALKYLPHOSPHONATE N-ACETYLTRANSFERASE-RELATED"/>
    <property type="match status" value="1"/>
</dbReference>